<evidence type="ECO:0000256" key="1">
    <source>
        <dbReference type="ARBA" id="ARBA00023242"/>
    </source>
</evidence>
<protein>
    <recommendedName>
        <fullName evidence="3">Zn(2)-C6 fungal-type domain-containing protein</fullName>
    </recommendedName>
</protein>
<dbReference type="PROSITE" id="PS50048">
    <property type="entry name" value="ZN2_CY6_FUNGAL_2"/>
    <property type="match status" value="1"/>
</dbReference>
<dbReference type="PANTHER" id="PTHR47256:SF1">
    <property type="entry name" value="ZN(II)2CYS6 TRANSCRIPTION FACTOR (EUROFUNG)"/>
    <property type="match status" value="1"/>
</dbReference>
<feature type="region of interest" description="Disordered" evidence="2">
    <location>
        <begin position="1"/>
        <end position="43"/>
    </location>
</feature>
<gene>
    <name evidence="4" type="ORF">LTR09_005787</name>
</gene>
<sequence>MLTSGAMNDAVVSNGDADPFVVQSNTPPEQMIDGEQARKKPPKRDTVTRNACFDCRRSKCKCNGDRPVCGRCARRQTQCTYDVPEDGITKMQQLAQQLKDVDDNCALLSGFFDVLQTIPDELAFALLARIRIGESTEDIMKSLGREVLSAPSSLERMPSLEEELAYEPREVSEWFPAADTGERWSSWSQRCEESEQSNAAPTSTPADEPDLREETSTASPSR</sequence>
<organism evidence="4 5">
    <name type="scientific">Extremus antarcticus</name>
    <dbReference type="NCBI Taxonomy" id="702011"/>
    <lineage>
        <taxon>Eukaryota</taxon>
        <taxon>Fungi</taxon>
        <taxon>Dikarya</taxon>
        <taxon>Ascomycota</taxon>
        <taxon>Pezizomycotina</taxon>
        <taxon>Dothideomycetes</taxon>
        <taxon>Dothideomycetidae</taxon>
        <taxon>Mycosphaerellales</taxon>
        <taxon>Extremaceae</taxon>
        <taxon>Extremus</taxon>
    </lineage>
</organism>
<dbReference type="GO" id="GO:0008270">
    <property type="term" value="F:zinc ion binding"/>
    <property type="evidence" value="ECO:0007669"/>
    <property type="project" value="InterPro"/>
</dbReference>
<accession>A0AAJ0DG33</accession>
<dbReference type="Gene3D" id="4.10.240.10">
    <property type="entry name" value="Zn(2)-C6 fungal-type DNA-binding domain"/>
    <property type="match status" value="1"/>
</dbReference>
<name>A0AAJ0DG33_9PEZI</name>
<dbReference type="PROSITE" id="PS00463">
    <property type="entry name" value="ZN2_CY6_FUNGAL_1"/>
    <property type="match status" value="1"/>
</dbReference>
<dbReference type="GO" id="GO:0000981">
    <property type="term" value="F:DNA-binding transcription factor activity, RNA polymerase II-specific"/>
    <property type="evidence" value="ECO:0007669"/>
    <property type="project" value="InterPro"/>
</dbReference>
<keyword evidence="5" id="KW-1185">Reference proteome</keyword>
<evidence type="ECO:0000313" key="5">
    <source>
        <dbReference type="Proteomes" id="UP001271007"/>
    </source>
</evidence>
<dbReference type="InterPro" id="IPR053187">
    <property type="entry name" value="Notoamide_regulator"/>
</dbReference>
<feature type="region of interest" description="Disordered" evidence="2">
    <location>
        <begin position="175"/>
        <end position="222"/>
    </location>
</feature>
<feature type="domain" description="Zn(2)-C6 fungal-type" evidence="3">
    <location>
        <begin position="51"/>
        <end position="81"/>
    </location>
</feature>
<evidence type="ECO:0000256" key="2">
    <source>
        <dbReference type="SAM" id="MobiDB-lite"/>
    </source>
</evidence>
<keyword evidence="1" id="KW-0539">Nucleus</keyword>
<dbReference type="InterPro" id="IPR001138">
    <property type="entry name" value="Zn2Cys6_DnaBD"/>
</dbReference>
<comment type="caution">
    <text evidence="4">The sequence shown here is derived from an EMBL/GenBank/DDBJ whole genome shotgun (WGS) entry which is preliminary data.</text>
</comment>
<dbReference type="PANTHER" id="PTHR47256">
    <property type="entry name" value="ZN(II)2CYS6 TRANSCRIPTION FACTOR (EUROFUNG)-RELATED"/>
    <property type="match status" value="1"/>
</dbReference>
<dbReference type="SMART" id="SM00066">
    <property type="entry name" value="GAL4"/>
    <property type="match status" value="1"/>
</dbReference>
<dbReference type="InterPro" id="IPR036864">
    <property type="entry name" value="Zn2-C6_fun-type_DNA-bd_sf"/>
</dbReference>
<dbReference type="AlphaFoldDB" id="A0AAJ0DG33"/>
<evidence type="ECO:0000259" key="3">
    <source>
        <dbReference type="PROSITE" id="PS50048"/>
    </source>
</evidence>
<proteinExistence type="predicted"/>
<evidence type="ECO:0000313" key="4">
    <source>
        <dbReference type="EMBL" id="KAK3053161.1"/>
    </source>
</evidence>
<feature type="compositionally biased region" description="Polar residues" evidence="2">
    <location>
        <begin position="196"/>
        <end position="205"/>
    </location>
</feature>
<dbReference type="EMBL" id="JAWDJX010000017">
    <property type="protein sequence ID" value="KAK3053161.1"/>
    <property type="molecule type" value="Genomic_DNA"/>
</dbReference>
<dbReference type="Pfam" id="PF00172">
    <property type="entry name" value="Zn_clus"/>
    <property type="match status" value="1"/>
</dbReference>
<dbReference type="CDD" id="cd00067">
    <property type="entry name" value="GAL4"/>
    <property type="match status" value="1"/>
</dbReference>
<dbReference type="SUPFAM" id="SSF57701">
    <property type="entry name" value="Zn2/Cys6 DNA-binding domain"/>
    <property type="match status" value="1"/>
</dbReference>
<dbReference type="Proteomes" id="UP001271007">
    <property type="component" value="Unassembled WGS sequence"/>
</dbReference>
<reference evidence="4" key="1">
    <citation type="submission" date="2023-04" db="EMBL/GenBank/DDBJ databases">
        <title>Black Yeasts Isolated from many extreme environments.</title>
        <authorList>
            <person name="Coleine C."/>
            <person name="Stajich J.E."/>
            <person name="Selbmann L."/>
        </authorList>
    </citation>
    <scope>NUCLEOTIDE SEQUENCE</scope>
    <source>
        <strain evidence="4">CCFEE 5312</strain>
    </source>
</reference>